<protein>
    <submittedName>
        <fullName evidence="2">Uncharacterized protein</fullName>
    </submittedName>
</protein>
<feature type="compositionally biased region" description="Basic and acidic residues" evidence="1">
    <location>
        <begin position="101"/>
        <end position="112"/>
    </location>
</feature>
<gene>
    <name evidence="2" type="ORF">ACA1_114130</name>
</gene>
<organism evidence="2 3">
    <name type="scientific">Acanthamoeba castellanii (strain ATCC 30010 / Neff)</name>
    <dbReference type="NCBI Taxonomy" id="1257118"/>
    <lineage>
        <taxon>Eukaryota</taxon>
        <taxon>Amoebozoa</taxon>
        <taxon>Discosea</taxon>
        <taxon>Longamoebia</taxon>
        <taxon>Centramoebida</taxon>
        <taxon>Acanthamoebidae</taxon>
        <taxon>Acanthamoeba</taxon>
    </lineage>
</organism>
<feature type="compositionally biased region" description="Acidic residues" evidence="1">
    <location>
        <begin position="1"/>
        <end position="10"/>
    </location>
</feature>
<feature type="compositionally biased region" description="Basic and acidic residues" evidence="1">
    <location>
        <begin position="140"/>
        <end position="172"/>
    </location>
</feature>
<dbReference type="AlphaFoldDB" id="L8H6H4"/>
<evidence type="ECO:0000313" key="2">
    <source>
        <dbReference type="EMBL" id="ELR20056.1"/>
    </source>
</evidence>
<dbReference type="GeneID" id="14920897"/>
<dbReference type="RefSeq" id="XP_004342166.1">
    <property type="nucleotide sequence ID" value="XM_004342117.1"/>
</dbReference>
<dbReference type="VEuPathDB" id="AmoebaDB:ACA1_114130"/>
<feature type="compositionally biased region" description="Acidic residues" evidence="1">
    <location>
        <begin position="62"/>
        <end position="71"/>
    </location>
</feature>
<dbReference type="EMBL" id="KB007926">
    <property type="protein sequence ID" value="ELR20056.1"/>
    <property type="molecule type" value="Genomic_DNA"/>
</dbReference>
<sequence length="308" mass="33330">MDLLEFMEVEASDKATSASSSAGTPASAAADSTGLGPGRPRKRRHGGALGPEGGPPRLVDYPDSEGADEADLDGRDSEATELPDEAAREDEEEGGDDGGDDGAKESDTRAQEGDEDSEMTQSMEMEEMHARVKKKKRKGGKEERSEERKNERDERAGEEPGRETAANKHEQGEAVAAGAGGELERRAKGDKAKRRLPDWMVLTPKQLQQAQAEKEREMRESKAVLREQALRFFEIMQCSNSSTTSESSGSIVDDGESAEQLAAVAPVTLETKVLVSDTVRYTDVLLPIEEGRVVIFDLETSGFGADDR</sequence>
<feature type="compositionally biased region" description="Acidic residues" evidence="1">
    <location>
        <begin position="79"/>
        <end position="100"/>
    </location>
</feature>
<feature type="region of interest" description="Disordered" evidence="1">
    <location>
        <begin position="1"/>
        <end position="220"/>
    </location>
</feature>
<accession>L8H6H4</accession>
<keyword evidence="3" id="KW-1185">Reference proteome</keyword>
<dbReference type="KEGG" id="acan:ACA1_114130"/>
<feature type="compositionally biased region" description="Low complexity" evidence="1">
    <location>
        <begin position="14"/>
        <end position="34"/>
    </location>
</feature>
<proteinExistence type="predicted"/>
<evidence type="ECO:0000313" key="3">
    <source>
        <dbReference type="Proteomes" id="UP000011083"/>
    </source>
</evidence>
<dbReference type="Proteomes" id="UP000011083">
    <property type="component" value="Unassembled WGS sequence"/>
</dbReference>
<reference evidence="2 3" key="1">
    <citation type="journal article" date="2013" name="Genome Biol.">
        <title>Genome of Acanthamoeba castellanii highlights extensive lateral gene transfer and early evolution of tyrosine kinase signaling.</title>
        <authorList>
            <person name="Clarke M."/>
            <person name="Lohan A.J."/>
            <person name="Liu B."/>
            <person name="Lagkouvardos I."/>
            <person name="Roy S."/>
            <person name="Zafar N."/>
            <person name="Bertelli C."/>
            <person name="Schilde C."/>
            <person name="Kianianmomeni A."/>
            <person name="Burglin T.R."/>
            <person name="Frech C."/>
            <person name="Turcotte B."/>
            <person name="Kopec K.O."/>
            <person name="Synnott J.M."/>
            <person name="Choo C."/>
            <person name="Paponov I."/>
            <person name="Finkler A."/>
            <person name="Soon Heng Tan C."/>
            <person name="Hutchins A.P."/>
            <person name="Weinmeier T."/>
            <person name="Rattei T."/>
            <person name="Chu J.S."/>
            <person name="Gimenez G."/>
            <person name="Irimia M."/>
            <person name="Rigden D.J."/>
            <person name="Fitzpatrick D.A."/>
            <person name="Lorenzo-Morales J."/>
            <person name="Bateman A."/>
            <person name="Chiu C.H."/>
            <person name="Tang P."/>
            <person name="Hegemann P."/>
            <person name="Fromm H."/>
            <person name="Raoult D."/>
            <person name="Greub G."/>
            <person name="Miranda-Saavedra D."/>
            <person name="Chen N."/>
            <person name="Nash P."/>
            <person name="Ginger M.L."/>
            <person name="Horn M."/>
            <person name="Schaap P."/>
            <person name="Caler L."/>
            <person name="Loftus B."/>
        </authorList>
    </citation>
    <scope>NUCLEOTIDE SEQUENCE [LARGE SCALE GENOMIC DNA]</scope>
    <source>
        <strain evidence="2 3">Neff</strain>
    </source>
</reference>
<evidence type="ECO:0000256" key="1">
    <source>
        <dbReference type="SAM" id="MobiDB-lite"/>
    </source>
</evidence>
<name>L8H6H4_ACACF</name>